<dbReference type="EMBL" id="BMMZ01000009">
    <property type="protein sequence ID" value="GGL72387.1"/>
    <property type="molecule type" value="Genomic_DNA"/>
</dbReference>
<evidence type="ECO:0000256" key="1">
    <source>
        <dbReference type="SAM" id="MobiDB-lite"/>
    </source>
</evidence>
<keyword evidence="3" id="KW-1185">Reference proteome</keyword>
<reference evidence="2" key="1">
    <citation type="journal article" date="2014" name="Int. J. Syst. Evol. Microbiol.">
        <title>Complete genome sequence of Corynebacterium casei LMG S-19264T (=DSM 44701T), isolated from a smear-ripened cheese.</title>
        <authorList>
            <consortium name="US DOE Joint Genome Institute (JGI-PGF)"/>
            <person name="Walter F."/>
            <person name="Albersmeier A."/>
            <person name="Kalinowski J."/>
            <person name="Ruckert C."/>
        </authorList>
    </citation>
    <scope>NUCLEOTIDE SEQUENCE</scope>
    <source>
        <strain evidence="2">CGMCC 4.7306</strain>
    </source>
</reference>
<gene>
    <name evidence="2" type="ORF">GCM10011575_33370</name>
</gene>
<evidence type="ECO:0000313" key="3">
    <source>
        <dbReference type="Proteomes" id="UP000613840"/>
    </source>
</evidence>
<organism evidence="2 3">
    <name type="scientific">Microlunatus endophyticus</name>
    <dbReference type="NCBI Taxonomy" id="1716077"/>
    <lineage>
        <taxon>Bacteria</taxon>
        <taxon>Bacillati</taxon>
        <taxon>Actinomycetota</taxon>
        <taxon>Actinomycetes</taxon>
        <taxon>Propionibacteriales</taxon>
        <taxon>Propionibacteriaceae</taxon>
        <taxon>Microlunatus</taxon>
    </lineage>
</organism>
<accession>A0A917SCI5</accession>
<protein>
    <submittedName>
        <fullName evidence="2">Uncharacterized protein</fullName>
    </submittedName>
</protein>
<proteinExistence type="predicted"/>
<reference evidence="2" key="2">
    <citation type="submission" date="2020-09" db="EMBL/GenBank/DDBJ databases">
        <authorList>
            <person name="Sun Q."/>
            <person name="Zhou Y."/>
        </authorList>
    </citation>
    <scope>NUCLEOTIDE SEQUENCE</scope>
    <source>
        <strain evidence="2">CGMCC 4.7306</strain>
    </source>
</reference>
<name>A0A917SCI5_9ACTN</name>
<evidence type="ECO:0000313" key="2">
    <source>
        <dbReference type="EMBL" id="GGL72387.1"/>
    </source>
</evidence>
<dbReference type="AlphaFoldDB" id="A0A917SCI5"/>
<feature type="compositionally biased region" description="Low complexity" evidence="1">
    <location>
        <begin position="1"/>
        <end position="26"/>
    </location>
</feature>
<feature type="region of interest" description="Disordered" evidence="1">
    <location>
        <begin position="1"/>
        <end position="43"/>
    </location>
</feature>
<sequence>MIVGQSPVRSGQSQPGQSQPGQSQPGLSDLGPADLGRSRPAIEGVPAGTLGLTAVRRLRHRHIIDRLDYLRELRRLADAMSQSDIARALGLTQPSISSALKSAAKIPDPPAGFSGASVYEIAQRFTAGKLAREDLVDQLGRWQDPNTRSAREQRRVDDELTRALRDGLLDDAVYRAVLDRRQRLGRPSHVIPTATAAGE</sequence>
<comment type="caution">
    <text evidence="2">The sequence shown here is derived from an EMBL/GenBank/DDBJ whole genome shotgun (WGS) entry which is preliminary data.</text>
</comment>
<dbReference type="Proteomes" id="UP000613840">
    <property type="component" value="Unassembled WGS sequence"/>
</dbReference>